<dbReference type="Gene3D" id="3.40.50.10190">
    <property type="entry name" value="BRCT domain"/>
    <property type="match status" value="1"/>
</dbReference>
<dbReference type="EMBL" id="JAEVFJ010000047">
    <property type="protein sequence ID" value="KAH8083807.1"/>
    <property type="molecule type" value="Genomic_DNA"/>
</dbReference>
<feature type="compositionally biased region" description="Basic and acidic residues" evidence="5">
    <location>
        <begin position="565"/>
        <end position="575"/>
    </location>
</feature>
<accession>A0A8K0UEZ8</accession>
<feature type="compositionally biased region" description="Low complexity" evidence="5">
    <location>
        <begin position="211"/>
        <end position="222"/>
    </location>
</feature>
<comment type="caution">
    <text evidence="7">The sequence shown here is derived from an EMBL/GenBank/DDBJ whole genome shotgun (WGS) entry which is preliminary data.</text>
</comment>
<evidence type="ECO:0000259" key="6">
    <source>
        <dbReference type="PROSITE" id="PS51265"/>
    </source>
</evidence>
<dbReference type="Gene3D" id="6.10.250.3410">
    <property type="entry name" value="DBF zinc finger"/>
    <property type="match status" value="1"/>
</dbReference>
<dbReference type="InterPro" id="IPR051590">
    <property type="entry name" value="Replication_Regulatory_Kinase"/>
</dbReference>
<dbReference type="AlphaFoldDB" id="A0A8K0UEZ8"/>
<feature type="region of interest" description="Disordered" evidence="5">
    <location>
        <begin position="1"/>
        <end position="78"/>
    </location>
</feature>
<dbReference type="Pfam" id="PF07535">
    <property type="entry name" value="zf-DBF"/>
    <property type="match status" value="1"/>
</dbReference>
<feature type="region of interest" description="Disordered" evidence="5">
    <location>
        <begin position="554"/>
        <end position="575"/>
    </location>
</feature>
<evidence type="ECO:0000256" key="3">
    <source>
        <dbReference type="ARBA" id="ARBA00022833"/>
    </source>
</evidence>
<sequence length="602" mass="68453">MTTLLRSPLTVRSPSLHNPPQFSPILHKTSSIKRARSPEPTHDSHAHGTKRVKAVDPSATASTLTKEEAKKKKDREKLEKENEFRYKYTKAFPKFNFYFDFDDGNASEQEELKVRVAQMGATVDHFFSQSITHLVTDQPEQSYTNKENTGRSKSSLLQSPIKLKGRFLKDTAPESGAELVKKAIAFQIKIWSPSKLESVLDRCQNPGTRHTASTASAQPSAAVKERSLSRLLESERLHGTTERDPTQKRHDYVYFSKNSYFVLVEDMKQELATIAVLEYPIKKDRDGKEKGSWPVLYCHPLAKGPFLAYDPKKEEERRKQKAAAEAADKNGQQRAKQREEDRKKRAQLQAKQGDLRRVVSMSNLHRRATFPCPEPREELIDLDADFDYDGEDSAAASGFRESGQYVAASGNSVGITSTAGTTSTLGGRLRTLQLPVALTRRIQQEVVTSRRLSNVPVNNKENTMGPPPVPERATKPLRKSKSTNTLRLPKREEGTKPGYCESCRQKFDDFKTHITGRRHRKFATDDANFVNLDYILSRVRRRTLEEVEADKRRWRSAVSGSTADLPKDEPNDVKLEPRDMLIADDFSWDEWMTEEVKKEEEE</sequence>
<evidence type="ECO:0000256" key="1">
    <source>
        <dbReference type="ARBA" id="ARBA00022723"/>
    </source>
</evidence>
<dbReference type="InterPro" id="IPR038545">
    <property type="entry name" value="Znf_DBF_sf"/>
</dbReference>
<name>A0A8K0UEZ8_9AGAR</name>
<evidence type="ECO:0000313" key="7">
    <source>
        <dbReference type="EMBL" id="KAH8083807.1"/>
    </source>
</evidence>
<dbReference type="GO" id="GO:0008270">
    <property type="term" value="F:zinc ion binding"/>
    <property type="evidence" value="ECO:0007669"/>
    <property type="project" value="UniProtKB-KW"/>
</dbReference>
<organism evidence="7 8">
    <name type="scientific">Cristinia sonorae</name>
    <dbReference type="NCBI Taxonomy" id="1940300"/>
    <lineage>
        <taxon>Eukaryota</taxon>
        <taxon>Fungi</taxon>
        <taxon>Dikarya</taxon>
        <taxon>Basidiomycota</taxon>
        <taxon>Agaricomycotina</taxon>
        <taxon>Agaricomycetes</taxon>
        <taxon>Agaricomycetidae</taxon>
        <taxon>Agaricales</taxon>
        <taxon>Pleurotineae</taxon>
        <taxon>Stephanosporaceae</taxon>
        <taxon>Cristinia</taxon>
    </lineage>
</organism>
<evidence type="ECO:0000256" key="4">
    <source>
        <dbReference type="PROSITE-ProRule" id="PRU00600"/>
    </source>
</evidence>
<dbReference type="InterPro" id="IPR013939">
    <property type="entry name" value="Regulatory_Dfp1/Him1"/>
</dbReference>
<dbReference type="PROSITE" id="PS51265">
    <property type="entry name" value="ZF_DBF4"/>
    <property type="match status" value="1"/>
</dbReference>
<feature type="compositionally biased region" description="Basic and acidic residues" evidence="5">
    <location>
        <begin position="36"/>
        <end position="46"/>
    </location>
</feature>
<feature type="region of interest" description="Disordered" evidence="5">
    <location>
        <begin position="312"/>
        <end position="352"/>
    </location>
</feature>
<reference evidence="7" key="1">
    <citation type="journal article" date="2021" name="New Phytol.">
        <title>Evolutionary innovations through gain and loss of genes in the ectomycorrhizal Boletales.</title>
        <authorList>
            <person name="Wu G."/>
            <person name="Miyauchi S."/>
            <person name="Morin E."/>
            <person name="Kuo A."/>
            <person name="Drula E."/>
            <person name="Varga T."/>
            <person name="Kohler A."/>
            <person name="Feng B."/>
            <person name="Cao Y."/>
            <person name="Lipzen A."/>
            <person name="Daum C."/>
            <person name="Hundley H."/>
            <person name="Pangilinan J."/>
            <person name="Johnson J."/>
            <person name="Barry K."/>
            <person name="LaButti K."/>
            <person name="Ng V."/>
            <person name="Ahrendt S."/>
            <person name="Min B."/>
            <person name="Choi I.G."/>
            <person name="Park H."/>
            <person name="Plett J.M."/>
            <person name="Magnuson J."/>
            <person name="Spatafora J.W."/>
            <person name="Nagy L.G."/>
            <person name="Henrissat B."/>
            <person name="Grigoriev I.V."/>
            <person name="Yang Z.L."/>
            <person name="Xu J."/>
            <person name="Martin F.M."/>
        </authorList>
    </citation>
    <scope>NUCLEOTIDE SEQUENCE</scope>
    <source>
        <strain evidence="7">KKN 215</strain>
    </source>
</reference>
<keyword evidence="2 4" id="KW-0863">Zinc-finger</keyword>
<dbReference type="GO" id="GO:0003676">
    <property type="term" value="F:nucleic acid binding"/>
    <property type="evidence" value="ECO:0007669"/>
    <property type="project" value="InterPro"/>
</dbReference>
<dbReference type="GO" id="GO:1901987">
    <property type="term" value="P:regulation of cell cycle phase transition"/>
    <property type="evidence" value="ECO:0007669"/>
    <property type="project" value="TreeGrafter"/>
</dbReference>
<proteinExistence type="predicted"/>
<keyword evidence="3" id="KW-0862">Zinc</keyword>
<dbReference type="GO" id="GO:0031431">
    <property type="term" value="C:Dbf4-dependent protein kinase complex"/>
    <property type="evidence" value="ECO:0007669"/>
    <property type="project" value="TreeGrafter"/>
</dbReference>
<protein>
    <submittedName>
        <fullName evidence="7">Dfp1/Him1, central region-domain-containing protein</fullName>
    </submittedName>
</protein>
<dbReference type="OrthoDB" id="21380at2759"/>
<dbReference type="SMART" id="SM00586">
    <property type="entry name" value="ZnF_DBF"/>
    <property type="match status" value="1"/>
</dbReference>
<dbReference type="Proteomes" id="UP000813824">
    <property type="component" value="Unassembled WGS sequence"/>
</dbReference>
<dbReference type="FunFam" id="6.10.250.3410:FF:000001">
    <property type="entry name" value="Protein DBF4 homolog A"/>
    <property type="match status" value="1"/>
</dbReference>
<evidence type="ECO:0000256" key="2">
    <source>
        <dbReference type="ARBA" id="ARBA00022771"/>
    </source>
</evidence>
<dbReference type="InterPro" id="IPR036420">
    <property type="entry name" value="BRCT_dom_sf"/>
</dbReference>
<dbReference type="Pfam" id="PF22437">
    <property type="entry name" value="DBF4_BRCT"/>
    <property type="match status" value="1"/>
</dbReference>
<keyword evidence="1" id="KW-0479">Metal-binding</keyword>
<dbReference type="Pfam" id="PF08630">
    <property type="entry name" value="Dfp1_Him1_M"/>
    <property type="match status" value="1"/>
</dbReference>
<evidence type="ECO:0000256" key="5">
    <source>
        <dbReference type="SAM" id="MobiDB-lite"/>
    </source>
</evidence>
<dbReference type="PANTHER" id="PTHR15375">
    <property type="entry name" value="ACTIVATOR OF S-PHASE KINASE-RELATED"/>
    <property type="match status" value="1"/>
</dbReference>
<feature type="compositionally biased region" description="Polar residues" evidence="5">
    <location>
        <begin position="1"/>
        <end position="20"/>
    </location>
</feature>
<dbReference type="CDD" id="cd00027">
    <property type="entry name" value="BRCT"/>
    <property type="match status" value="1"/>
</dbReference>
<dbReference type="PANTHER" id="PTHR15375:SF26">
    <property type="entry name" value="PROTEIN CHIFFON"/>
    <property type="match status" value="1"/>
</dbReference>
<feature type="compositionally biased region" description="Basic and acidic residues" evidence="5">
    <location>
        <begin position="65"/>
        <end position="78"/>
    </location>
</feature>
<dbReference type="GO" id="GO:0043539">
    <property type="term" value="F:protein serine/threonine kinase activator activity"/>
    <property type="evidence" value="ECO:0007669"/>
    <property type="project" value="TreeGrafter"/>
</dbReference>
<keyword evidence="8" id="KW-1185">Reference proteome</keyword>
<feature type="region of interest" description="Disordered" evidence="5">
    <location>
        <begin position="204"/>
        <end position="223"/>
    </location>
</feature>
<dbReference type="InterPro" id="IPR055116">
    <property type="entry name" value="DBF4_BRCT"/>
</dbReference>
<dbReference type="InterPro" id="IPR006572">
    <property type="entry name" value="Znf_DBF"/>
</dbReference>
<feature type="region of interest" description="Disordered" evidence="5">
    <location>
        <begin position="456"/>
        <end position="475"/>
    </location>
</feature>
<feature type="domain" description="DBF4-type" evidence="6">
    <location>
        <begin position="493"/>
        <end position="542"/>
    </location>
</feature>
<gene>
    <name evidence="7" type="ORF">BXZ70DRAFT_958217</name>
</gene>
<evidence type="ECO:0000313" key="8">
    <source>
        <dbReference type="Proteomes" id="UP000813824"/>
    </source>
</evidence>
<dbReference type="GO" id="GO:0010571">
    <property type="term" value="P:positive regulation of nuclear cell cycle DNA replication"/>
    <property type="evidence" value="ECO:0007669"/>
    <property type="project" value="TreeGrafter"/>
</dbReference>